<feature type="region of interest" description="Disordered" evidence="1">
    <location>
        <begin position="20"/>
        <end position="39"/>
    </location>
</feature>
<dbReference type="Gene3D" id="2.60.40.420">
    <property type="entry name" value="Cupredoxins - blue copper proteins"/>
    <property type="match status" value="1"/>
</dbReference>
<evidence type="ECO:0000313" key="2">
    <source>
        <dbReference type="EMBL" id="CAB4665222.1"/>
    </source>
</evidence>
<dbReference type="InterPro" id="IPR008972">
    <property type="entry name" value="Cupredoxin"/>
</dbReference>
<accession>A0A6J6LU40</accession>
<reference evidence="2" key="1">
    <citation type="submission" date="2020-05" db="EMBL/GenBank/DDBJ databases">
        <authorList>
            <person name="Chiriac C."/>
            <person name="Salcher M."/>
            <person name="Ghai R."/>
            <person name="Kavagutti S V."/>
        </authorList>
    </citation>
    <scope>NUCLEOTIDE SEQUENCE</scope>
</reference>
<proteinExistence type="predicted"/>
<gene>
    <name evidence="2" type="ORF">UFOPK2214_01487</name>
</gene>
<organism evidence="2">
    <name type="scientific">freshwater metagenome</name>
    <dbReference type="NCBI Taxonomy" id="449393"/>
    <lineage>
        <taxon>unclassified sequences</taxon>
        <taxon>metagenomes</taxon>
        <taxon>ecological metagenomes</taxon>
    </lineage>
</organism>
<feature type="compositionally biased region" description="Low complexity" evidence="1">
    <location>
        <begin position="21"/>
        <end position="38"/>
    </location>
</feature>
<name>A0A6J6LU40_9ZZZZ</name>
<sequence>MKKFALAAVAVFALSACGGASTTDSTSVPTTVSSSSSDEMNTETFTLTVGENSGVNNIITFTKGSNVELTIVNPNADDEVHLHGYDLTTGDLPKGEKSVISFIANEAGDFEIESHITEEVLSIIRISE</sequence>
<dbReference type="PROSITE" id="PS51257">
    <property type="entry name" value="PROKAR_LIPOPROTEIN"/>
    <property type="match status" value="1"/>
</dbReference>
<protein>
    <submittedName>
        <fullName evidence="2">Unannotated protein</fullName>
    </submittedName>
</protein>
<evidence type="ECO:0000256" key="1">
    <source>
        <dbReference type="SAM" id="MobiDB-lite"/>
    </source>
</evidence>
<dbReference type="AlphaFoldDB" id="A0A6J6LU40"/>
<dbReference type="SUPFAM" id="SSF49503">
    <property type="entry name" value="Cupredoxins"/>
    <property type="match status" value="1"/>
</dbReference>
<dbReference type="EMBL" id="CAEZWJ010000084">
    <property type="protein sequence ID" value="CAB4665222.1"/>
    <property type="molecule type" value="Genomic_DNA"/>
</dbReference>